<evidence type="ECO:0000259" key="7">
    <source>
        <dbReference type="Pfam" id="PF04542"/>
    </source>
</evidence>
<evidence type="ECO:0000256" key="5">
    <source>
        <dbReference type="ARBA" id="ARBA00023163"/>
    </source>
</evidence>
<dbReference type="SUPFAM" id="SSF88946">
    <property type="entry name" value="Sigma2 domain of RNA polymerase sigma factors"/>
    <property type="match status" value="1"/>
</dbReference>
<dbReference type="AlphaFoldDB" id="A0A5D4U3X4"/>
<evidence type="ECO:0000256" key="2">
    <source>
        <dbReference type="ARBA" id="ARBA00023015"/>
    </source>
</evidence>
<evidence type="ECO:0000256" key="4">
    <source>
        <dbReference type="ARBA" id="ARBA00023125"/>
    </source>
</evidence>
<dbReference type="InterPro" id="IPR039425">
    <property type="entry name" value="RNA_pol_sigma-70-like"/>
</dbReference>
<dbReference type="PANTHER" id="PTHR43133">
    <property type="entry name" value="RNA POLYMERASE ECF-TYPE SIGMA FACTO"/>
    <property type="match status" value="1"/>
</dbReference>
<dbReference type="GO" id="GO:0016987">
    <property type="term" value="F:sigma factor activity"/>
    <property type="evidence" value="ECO:0007669"/>
    <property type="project" value="UniProtKB-KW"/>
</dbReference>
<keyword evidence="4 6" id="KW-0238">DNA-binding</keyword>
<dbReference type="Pfam" id="PF04542">
    <property type="entry name" value="Sigma70_r2"/>
    <property type="match status" value="1"/>
</dbReference>
<dbReference type="InterPro" id="IPR036388">
    <property type="entry name" value="WH-like_DNA-bd_sf"/>
</dbReference>
<reference evidence="9 10" key="1">
    <citation type="submission" date="2019-08" db="EMBL/GenBank/DDBJ databases">
        <title>Bacillus genomes from the desert of Cuatro Cienegas, Coahuila.</title>
        <authorList>
            <person name="Olmedo-Alvarez G."/>
        </authorList>
    </citation>
    <scope>NUCLEOTIDE SEQUENCE [LARGE SCALE GENOMIC DNA]</scope>
    <source>
        <strain evidence="9 10">CH87b_3T</strain>
    </source>
</reference>
<keyword evidence="3 6" id="KW-0731">Sigma factor</keyword>
<accession>A0A5D4U3X4</accession>
<dbReference type="Proteomes" id="UP000324269">
    <property type="component" value="Unassembled WGS sequence"/>
</dbReference>
<dbReference type="PROSITE" id="PS01063">
    <property type="entry name" value="SIGMA70_ECF"/>
    <property type="match status" value="1"/>
</dbReference>
<evidence type="ECO:0000256" key="1">
    <source>
        <dbReference type="ARBA" id="ARBA00010641"/>
    </source>
</evidence>
<dbReference type="GO" id="GO:0003677">
    <property type="term" value="F:DNA binding"/>
    <property type="evidence" value="ECO:0007669"/>
    <property type="project" value="UniProtKB-KW"/>
</dbReference>
<comment type="similarity">
    <text evidence="1 6">Belongs to the sigma-70 factor family. ECF subfamily.</text>
</comment>
<dbReference type="NCBIfam" id="TIGR02937">
    <property type="entry name" value="sigma70-ECF"/>
    <property type="match status" value="1"/>
</dbReference>
<dbReference type="PANTHER" id="PTHR43133:SF60">
    <property type="entry name" value="RNA POLYMERASE SIGMA FACTOR SIGV"/>
    <property type="match status" value="1"/>
</dbReference>
<name>A0A5D4U3X4_9BACI</name>
<protein>
    <recommendedName>
        <fullName evidence="6">RNA polymerase sigma factor</fullName>
    </recommendedName>
</protein>
<dbReference type="InterPro" id="IPR014284">
    <property type="entry name" value="RNA_pol_sigma-70_dom"/>
</dbReference>
<dbReference type="InterPro" id="IPR013249">
    <property type="entry name" value="RNA_pol_sigma70_r4_t2"/>
</dbReference>
<evidence type="ECO:0000313" key="9">
    <source>
        <dbReference type="EMBL" id="TYS88525.1"/>
    </source>
</evidence>
<feature type="domain" description="RNA polymerase sigma factor 70 region 4 type 2" evidence="8">
    <location>
        <begin position="121"/>
        <end position="172"/>
    </location>
</feature>
<dbReference type="CDD" id="cd06171">
    <property type="entry name" value="Sigma70_r4"/>
    <property type="match status" value="1"/>
</dbReference>
<dbReference type="InterPro" id="IPR007627">
    <property type="entry name" value="RNA_pol_sigma70_r2"/>
</dbReference>
<dbReference type="InterPro" id="IPR013324">
    <property type="entry name" value="RNA_pol_sigma_r3/r4-like"/>
</dbReference>
<organism evidence="9 10">
    <name type="scientific">Rossellomorea aquimaris</name>
    <dbReference type="NCBI Taxonomy" id="189382"/>
    <lineage>
        <taxon>Bacteria</taxon>
        <taxon>Bacillati</taxon>
        <taxon>Bacillota</taxon>
        <taxon>Bacilli</taxon>
        <taxon>Bacillales</taxon>
        <taxon>Bacillaceae</taxon>
        <taxon>Rossellomorea</taxon>
    </lineage>
</organism>
<evidence type="ECO:0000259" key="8">
    <source>
        <dbReference type="Pfam" id="PF08281"/>
    </source>
</evidence>
<dbReference type="InterPro" id="IPR000838">
    <property type="entry name" value="RNA_pol_sigma70_ECF_CS"/>
</dbReference>
<evidence type="ECO:0000313" key="10">
    <source>
        <dbReference type="Proteomes" id="UP000324269"/>
    </source>
</evidence>
<feature type="domain" description="RNA polymerase sigma-70 region 2" evidence="7">
    <location>
        <begin position="23"/>
        <end position="89"/>
    </location>
</feature>
<dbReference type="GO" id="GO:0006352">
    <property type="term" value="P:DNA-templated transcription initiation"/>
    <property type="evidence" value="ECO:0007669"/>
    <property type="project" value="InterPro"/>
</dbReference>
<dbReference type="SUPFAM" id="SSF88659">
    <property type="entry name" value="Sigma3 and sigma4 domains of RNA polymerase sigma factors"/>
    <property type="match status" value="1"/>
</dbReference>
<sequence>MNGKKGGRSLFDSEDLEVTISKLYQAHYLDVYKFLICFSGNRNDAEDLTQEVFIRVLNHLSRYNQQSSIKTWILSIAKHVAIDHHRKKKFVSIFKEGFFKNIVSTTKQPIEQMEEKELQKMVHDAISSLKPDYRSIVILRGINEFSVKETSEILQCSQSKVKVSYHRAFKELKKKINVDAEEVLRHAR</sequence>
<dbReference type="Pfam" id="PF08281">
    <property type="entry name" value="Sigma70_r4_2"/>
    <property type="match status" value="1"/>
</dbReference>
<evidence type="ECO:0000256" key="6">
    <source>
        <dbReference type="RuleBase" id="RU000716"/>
    </source>
</evidence>
<dbReference type="OrthoDB" id="2470848at2"/>
<dbReference type="Gene3D" id="1.10.10.10">
    <property type="entry name" value="Winged helix-like DNA-binding domain superfamily/Winged helix DNA-binding domain"/>
    <property type="match status" value="1"/>
</dbReference>
<comment type="caution">
    <text evidence="9">The sequence shown here is derived from an EMBL/GenBank/DDBJ whole genome shotgun (WGS) entry which is preliminary data.</text>
</comment>
<evidence type="ECO:0000256" key="3">
    <source>
        <dbReference type="ARBA" id="ARBA00023082"/>
    </source>
</evidence>
<dbReference type="GO" id="GO:0006950">
    <property type="term" value="P:response to stress"/>
    <property type="evidence" value="ECO:0007669"/>
    <property type="project" value="UniProtKB-ARBA"/>
</dbReference>
<keyword evidence="2 6" id="KW-0805">Transcription regulation</keyword>
<proteinExistence type="inferred from homology"/>
<keyword evidence="5 6" id="KW-0804">Transcription</keyword>
<gene>
    <name evidence="9" type="ORF">FZC85_03630</name>
</gene>
<dbReference type="InterPro" id="IPR013325">
    <property type="entry name" value="RNA_pol_sigma_r2"/>
</dbReference>
<dbReference type="EMBL" id="VTEZ01000001">
    <property type="protein sequence ID" value="TYS88525.1"/>
    <property type="molecule type" value="Genomic_DNA"/>
</dbReference>
<dbReference type="Gene3D" id="1.10.1740.10">
    <property type="match status" value="1"/>
</dbReference>